<gene>
    <name evidence="1" type="ORF">IZO911_LOCUS44477</name>
</gene>
<protein>
    <submittedName>
        <fullName evidence="1">Uncharacterized protein</fullName>
    </submittedName>
</protein>
<comment type="caution">
    <text evidence="1">The sequence shown here is derived from an EMBL/GenBank/DDBJ whole genome shotgun (WGS) entry which is preliminary data.</text>
</comment>
<reference evidence="1" key="1">
    <citation type="submission" date="2021-02" db="EMBL/GenBank/DDBJ databases">
        <authorList>
            <person name="Nowell W R."/>
        </authorList>
    </citation>
    <scope>NUCLEOTIDE SEQUENCE</scope>
</reference>
<evidence type="ECO:0000313" key="2">
    <source>
        <dbReference type="Proteomes" id="UP000663860"/>
    </source>
</evidence>
<evidence type="ECO:0000313" key="1">
    <source>
        <dbReference type="EMBL" id="CAF1490860.1"/>
    </source>
</evidence>
<dbReference type="EMBL" id="CAJNOE010002705">
    <property type="protein sequence ID" value="CAF1490860.1"/>
    <property type="molecule type" value="Genomic_DNA"/>
</dbReference>
<proteinExistence type="predicted"/>
<sequence>MVSRDNYIILLDIGRSKGKDFGYTLTDRALTYLYNRYQQSPSECQYIIITNGDNFYSRDLGKDVLPHMEAKKDIIAWGFVSRYFRPDYISVLTNFWTSPRVVDMGTAKCMSVALITGSIDLGTVAYRLAFLQQHNLHFHYPNGNYSNLSDGYFVEQAAKLTKASVILRQILFVHQ</sequence>
<dbReference type="AlphaFoldDB" id="A0A815SHU9"/>
<name>A0A815SHU9_9BILA</name>
<dbReference type="Proteomes" id="UP000663860">
    <property type="component" value="Unassembled WGS sequence"/>
</dbReference>
<accession>A0A815SHU9</accession>
<organism evidence="1 2">
    <name type="scientific">Adineta steineri</name>
    <dbReference type="NCBI Taxonomy" id="433720"/>
    <lineage>
        <taxon>Eukaryota</taxon>
        <taxon>Metazoa</taxon>
        <taxon>Spiralia</taxon>
        <taxon>Gnathifera</taxon>
        <taxon>Rotifera</taxon>
        <taxon>Eurotatoria</taxon>
        <taxon>Bdelloidea</taxon>
        <taxon>Adinetida</taxon>
        <taxon>Adinetidae</taxon>
        <taxon>Adineta</taxon>
    </lineage>
</organism>